<dbReference type="Pfam" id="PF17784">
    <property type="entry name" value="Sulfotransfer_4"/>
    <property type="match status" value="1"/>
</dbReference>
<dbReference type="InterPro" id="IPR040632">
    <property type="entry name" value="Sulfotransfer_4"/>
</dbReference>
<dbReference type="PANTHER" id="PTHR36978">
    <property type="entry name" value="P-LOOP CONTAINING NUCLEOTIDE TRIPHOSPHATE HYDROLASE"/>
    <property type="match status" value="1"/>
</dbReference>
<dbReference type="PANTHER" id="PTHR36978:SF4">
    <property type="entry name" value="P-LOOP CONTAINING NUCLEOSIDE TRIPHOSPHATE HYDROLASE PROTEIN"/>
    <property type="match status" value="1"/>
</dbReference>
<name>A0A1U6H1B8_9SPHN</name>
<dbReference type="Proteomes" id="UP000190989">
    <property type="component" value="Unassembled WGS sequence"/>
</dbReference>
<reference evidence="2" key="1">
    <citation type="submission" date="2017-02" db="EMBL/GenBank/DDBJ databases">
        <authorList>
            <person name="Varghese N."/>
            <person name="Submissions S."/>
        </authorList>
    </citation>
    <scope>NUCLEOTIDE SEQUENCE [LARGE SCALE GENOMIC DNA]</scope>
    <source>
        <strain evidence="2">SM117</strain>
    </source>
</reference>
<accession>A0A1U6H1B8</accession>
<gene>
    <name evidence="1" type="ORF">SAMN06295987_1011032</name>
</gene>
<keyword evidence="2" id="KW-1185">Reference proteome</keyword>
<protein>
    <recommendedName>
        <fullName evidence="3">Sulfotransferase family protein</fullName>
    </recommendedName>
</protein>
<organism evidence="1 2">
    <name type="scientific">Novosphingobium mathurense</name>
    <dbReference type="NCBI Taxonomy" id="428990"/>
    <lineage>
        <taxon>Bacteria</taxon>
        <taxon>Pseudomonadati</taxon>
        <taxon>Pseudomonadota</taxon>
        <taxon>Alphaproteobacteria</taxon>
        <taxon>Sphingomonadales</taxon>
        <taxon>Sphingomonadaceae</taxon>
        <taxon>Novosphingobium</taxon>
    </lineage>
</organism>
<evidence type="ECO:0008006" key="3">
    <source>
        <dbReference type="Google" id="ProtNLM"/>
    </source>
</evidence>
<dbReference type="AlphaFoldDB" id="A0A1U6H1B8"/>
<dbReference type="SUPFAM" id="SSF52540">
    <property type="entry name" value="P-loop containing nucleoside triphosphate hydrolases"/>
    <property type="match status" value="1"/>
</dbReference>
<dbReference type="STRING" id="428990.SAMN06295987_1011032"/>
<evidence type="ECO:0000313" key="1">
    <source>
        <dbReference type="EMBL" id="SLJ89612.1"/>
    </source>
</evidence>
<sequence length="233" mass="25862">MALKVIGAGLGRTGTMSLKLALEHLGFGPCFHMIEIFSDGRHQIPLWMNVTAGKPDWDTIFDGFASTVDYPTCSYWRELAAYYPQAKVILSTRDAEDWFKSVSRTIFSPGNRAKFSEPPLDKALKPAVFGPFGDRIDDHDFMVGYFREWEAEVISALPPGRLHIHRLGDGWDGLCQFLEVPVPDEPYPVVNTSKDLDESGLVRKADMTPEEAEAVARGYASAMRTKAFGPSSA</sequence>
<proteinExistence type="predicted"/>
<dbReference type="Gene3D" id="3.40.50.300">
    <property type="entry name" value="P-loop containing nucleotide triphosphate hydrolases"/>
    <property type="match status" value="1"/>
</dbReference>
<dbReference type="EMBL" id="FVZE01000001">
    <property type="protein sequence ID" value="SLJ89612.1"/>
    <property type="molecule type" value="Genomic_DNA"/>
</dbReference>
<dbReference type="InterPro" id="IPR027417">
    <property type="entry name" value="P-loop_NTPase"/>
</dbReference>
<evidence type="ECO:0000313" key="2">
    <source>
        <dbReference type="Proteomes" id="UP000190989"/>
    </source>
</evidence>